<accession>A0ACC0DKX1</accession>
<reference evidence="1 2" key="1">
    <citation type="journal article" date="2022" name="New Phytol.">
        <title>Ecological generalism drives hyperdiversity of secondary metabolite gene clusters in xylarialean endophytes.</title>
        <authorList>
            <person name="Franco M.E.E."/>
            <person name="Wisecaver J.H."/>
            <person name="Arnold A.E."/>
            <person name="Ju Y.M."/>
            <person name="Slot J.C."/>
            <person name="Ahrendt S."/>
            <person name="Moore L.P."/>
            <person name="Eastman K.E."/>
            <person name="Scott K."/>
            <person name="Konkel Z."/>
            <person name="Mondo S.J."/>
            <person name="Kuo A."/>
            <person name="Hayes R.D."/>
            <person name="Haridas S."/>
            <person name="Andreopoulos B."/>
            <person name="Riley R."/>
            <person name="LaButti K."/>
            <person name="Pangilinan J."/>
            <person name="Lipzen A."/>
            <person name="Amirebrahimi M."/>
            <person name="Yan J."/>
            <person name="Adam C."/>
            <person name="Keymanesh K."/>
            <person name="Ng V."/>
            <person name="Louie K."/>
            <person name="Northen T."/>
            <person name="Drula E."/>
            <person name="Henrissat B."/>
            <person name="Hsieh H.M."/>
            <person name="Youens-Clark K."/>
            <person name="Lutzoni F."/>
            <person name="Miadlikowska J."/>
            <person name="Eastwood D.C."/>
            <person name="Hamelin R.C."/>
            <person name="Grigoriev I.V."/>
            <person name="U'Ren J.M."/>
        </authorList>
    </citation>
    <scope>NUCLEOTIDE SEQUENCE [LARGE SCALE GENOMIC DNA]</scope>
    <source>
        <strain evidence="1 2">ER1909</strain>
    </source>
</reference>
<organism evidence="1 2">
    <name type="scientific">Hypoxylon rubiginosum</name>
    <dbReference type="NCBI Taxonomy" id="110542"/>
    <lineage>
        <taxon>Eukaryota</taxon>
        <taxon>Fungi</taxon>
        <taxon>Dikarya</taxon>
        <taxon>Ascomycota</taxon>
        <taxon>Pezizomycotina</taxon>
        <taxon>Sordariomycetes</taxon>
        <taxon>Xylariomycetidae</taxon>
        <taxon>Xylariales</taxon>
        <taxon>Hypoxylaceae</taxon>
        <taxon>Hypoxylon</taxon>
    </lineage>
</organism>
<dbReference type="EMBL" id="MU394280">
    <property type="protein sequence ID" value="KAI6093526.1"/>
    <property type="molecule type" value="Genomic_DNA"/>
</dbReference>
<comment type="caution">
    <text evidence="1">The sequence shown here is derived from an EMBL/GenBank/DDBJ whole genome shotgun (WGS) entry which is preliminary data.</text>
</comment>
<sequence>MAAPNGWDYIIVGGGLAGCALASRLHEYLPAARILVLEAGPDVGGRKDILHFQSFNFIGGEFDWNYKTTPQKAYGGRQVDLVSGRVLGTWTRGAKVDYDDWAEIVGDQRWSYEGQLPYFKKTEAWYNLLYKKSANHSLDGKLHIESPMSTGRLYPLADQVEQSWASLGFKALPEYDMNAGENIGLGELTENRHNGARQLASLAYPLDGVTLLTNVLVESVLTDETAGLRATGVRLADGAEYHGKDVILCAGAYRTPQLLMLSGLGPRDVLSKHGIRTKMDVPGVGQNFNDHILVFLNWRLKDPSKAYALGSSHPRWGEPQYAMGMPGSYAVSTTVPEDGLRAALARDGETDPDHPLLRSSHAVMGNIVLYFSTPPLVPDGTHISTALMGVKPTSRGTVSIASGNIADPPVLDPNYYSTEVDKYVWRTSLRRITQLMTGDTPLGREVAGETPLAGEPLSANATATDEYLDGRMKNQAISMFHGSGSCAMGTVVDSELRVKGVQNLRIVDASVFPVSIGAPIQAATYALAEQAAVLISKAT</sequence>
<gene>
    <name evidence="1" type="ORF">F4821DRAFT_266310</name>
</gene>
<protein>
    <submittedName>
        <fullName evidence="1">Uncharacterized protein</fullName>
    </submittedName>
</protein>
<evidence type="ECO:0000313" key="1">
    <source>
        <dbReference type="EMBL" id="KAI6093526.1"/>
    </source>
</evidence>
<keyword evidence="2" id="KW-1185">Reference proteome</keyword>
<evidence type="ECO:0000313" key="2">
    <source>
        <dbReference type="Proteomes" id="UP001497680"/>
    </source>
</evidence>
<dbReference type="Proteomes" id="UP001497680">
    <property type="component" value="Unassembled WGS sequence"/>
</dbReference>
<name>A0ACC0DKX1_9PEZI</name>
<proteinExistence type="predicted"/>